<accession>A0A6P1ZJM8</accession>
<gene>
    <name evidence="7" type="ORF">DQK91_03885</name>
</gene>
<dbReference type="Proteomes" id="UP000434052">
    <property type="component" value="Unassembled WGS sequence"/>
</dbReference>
<evidence type="ECO:0000313" key="7">
    <source>
        <dbReference type="EMBL" id="TVM35812.1"/>
    </source>
</evidence>
<dbReference type="PANTHER" id="PTHR30086:SF20">
    <property type="entry name" value="ARGININE EXPORTER PROTEIN ARGO-RELATED"/>
    <property type="match status" value="1"/>
</dbReference>
<dbReference type="InterPro" id="IPR001123">
    <property type="entry name" value="LeuE-type"/>
</dbReference>
<keyword evidence="4 6" id="KW-1133">Transmembrane helix</keyword>
<comment type="subcellular location">
    <subcellularLocation>
        <location evidence="1">Cell membrane</location>
        <topology evidence="1">Multi-pass membrane protein</topology>
    </subcellularLocation>
</comment>
<feature type="transmembrane region" description="Helical" evidence="6">
    <location>
        <begin position="145"/>
        <end position="169"/>
    </location>
</feature>
<reference evidence="7 8" key="1">
    <citation type="submission" date="2018-06" db="EMBL/GenBank/DDBJ databases">
        <title>Complete genome of Desulfovibrio marinus P48SEP.</title>
        <authorList>
            <person name="Crispim J.S."/>
            <person name="Vidigal P.M.P."/>
            <person name="Silva L.C.F."/>
            <person name="Araujo L.C."/>
            <person name="Laguardia C.N."/>
            <person name="Dias R.S."/>
            <person name="Sousa M.P."/>
            <person name="Paula S.O."/>
            <person name="Silva C."/>
        </authorList>
    </citation>
    <scope>NUCLEOTIDE SEQUENCE [LARGE SCALE GENOMIC DNA]</scope>
    <source>
        <strain evidence="7 8">P48SEP</strain>
    </source>
</reference>
<dbReference type="GO" id="GO:0015171">
    <property type="term" value="F:amino acid transmembrane transporter activity"/>
    <property type="evidence" value="ECO:0007669"/>
    <property type="project" value="TreeGrafter"/>
</dbReference>
<evidence type="ECO:0000256" key="1">
    <source>
        <dbReference type="ARBA" id="ARBA00004651"/>
    </source>
</evidence>
<evidence type="ECO:0000256" key="2">
    <source>
        <dbReference type="ARBA" id="ARBA00022475"/>
    </source>
</evidence>
<dbReference type="GO" id="GO:0005886">
    <property type="term" value="C:plasma membrane"/>
    <property type="evidence" value="ECO:0007669"/>
    <property type="project" value="UniProtKB-SubCell"/>
</dbReference>
<feature type="transmembrane region" description="Helical" evidence="6">
    <location>
        <begin position="106"/>
        <end position="125"/>
    </location>
</feature>
<keyword evidence="3 6" id="KW-0812">Transmembrane</keyword>
<feature type="transmembrane region" description="Helical" evidence="6">
    <location>
        <begin position="181"/>
        <end position="199"/>
    </location>
</feature>
<organism evidence="7 8">
    <name type="scientific">Oceanidesulfovibrio marinus</name>
    <dbReference type="NCBI Taxonomy" id="370038"/>
    <lineage>
        <taxon>Bacteria</taxon>
        <taxon>Pseudomonadati</taxon>
        <taxon>Thermodesulfobacteriota</taxon>
        <taxon>Desulfovibrionia</taxon>
        <taxon>Desulfovibrionales</taxon>
        <taxon>Desulfovibrionaceae</taxon>
        <taxon>Oceanidesulfovibrio</taxon>
    </lineage>
</organism>
<dbReference type="AlphaFoldDB" id="A0A6P1ZJM8"/>
<feature type="transmembrane region" description="Helical" evidence="6">
    <location>
        <begin position="37"/>
        <end position="61"/>
    </location>
</feature>
<evidence type="ECO:0000256" key="4">
    <source>
        <dbReference type="ARBA" id="ARBA00022989"/>
    </source>
</evidence>
<dbReference type="EMBL" id="QMIF01000002">
    <property type="protein sequence ID" value="TVM35812.1"/>
    <property type="molecule type" value="Genomic_DNA"/>
</dbReference>
<dbReference type="RefSeq" id="WP_144234144.1">
    <property type="nucleotide sequence ID" value="NZ_QMIF01000002.1"/>
</dbReference>
<name>A0A6P1ZJM8_9BACT</name>
<evidence type="ECO:0000256" key="5">
    <source>
        <dbReference type="ARBA" id="ARBA00023136"/>
    </source>
</evidence>
<proteinExistence type="predicted"/>
<evidence type="ECO:0000256" key="3">
    <source>
        <dbReference type="ARBA" id="ARBA00022692"/>
    </source>
</evidence>
<keyword evidence="5 6" id="KW-0472">Membrane</keyword>
<sequence>MLLPFFQGFGVSGGLIVAIGAQNAYVLSQSMRRNHHLAVAGICILCEILLIGTGVAGVGTAVSANPVLLRMATWGGAAFLLWYGFGSLRSAFRGGSLATGAHQDKTLKAAIAGALAVTLLNPHAYLDTVVLLGGISGGYEGPGRYAFGAGAFTASLVWFLSLTLFGRVLAPIFKRPQAWRILDTFVGFTMWAIAATLIMD</sequence>
<feature type="transmembrane region" description="Helical" evidence="6">
    <location>
        <begin position="67"/>
        <end position="85"/>
    </location>
</feature>
<feature type="transmembrane region" description="Helical" evidence="6">
    <location>
        <begin position="6"/>
        <end position="25"/>
    </location>
</feature>
<dbReference type="OrthoDB" id="5638726at2"/>
<comment type="caution">
    <text evidence="7">The sequence shown here is derived from an EMBL/GenBank/DDBJ whole genome shotgun (WGS) entry which is preliminary data.</text>
</comment>
<protein>
    <submittedName>
        <fullName evidence="7">Amino acid transporter</fullName>
    </submittedName>
</protein>
<keyword evidence="2" id="KW-1003">Cell membrane</keyword>
<evidence type="ECO:0000256" key="6">
    <source>
        <dbReference type="SAM" id="Phobius"/>
    </source>
</evidence>
<evidence type="ECO:0000313" key="8">
    <source>
        <dbReference type="Proteomes" id="UP000434052"/>
    </source>
</evidence>
<dbReference type="Pfam" id="PF01810">
    <property type="entry name" value="LysE"/>
    <property type="match status" value="1"/>
</dbReference>
<dbReference type="PANTHER" id="PTHR30086">
    <property type="entry name" value="ARGININE EXPORTER PROTEIN ARGO"/>
    <property type="match status" value="1"/>
</dbReference>